<keyword evidence="1" id="KW-0472">Membrane</keyword>
<evidence type="ECO:0000313" key="3">
    <source>
        <dbReference type="Proteomes" id="UP000190328"/>
    </source>
</evidence>
<gene>
    <name evidence="2" type="ORF">SAMN02745116_00431</name>
</gene>
<keyword evidence="1" id="KW-0812">Transmembrane</keyword>
<name>A0A1T4KWG5_9ENTE</name>
<proteinExistence type="predicted"/>
<dbReference type="RefSeq" id="WP_078806391.1">
    <property type="nucleotide sequence ID" value="NZ_FUXI01000003.1"/>
</dbReference>
<dbReference type="STRING" id="263852.SAMN02745116_00431"/>
<reference evidence="2 3" key="1">
    <citation type="submission" date="2017-02" db="EMBL/GenBank/DDBJ databases">
        <authorList>
            <person name="Peterson S.W."/>
        </authorList>
    </citation>
    <scope>NUCLEOTIDE SEQUENCE [LARGE SCALE GENOMIC DNA]</scope>
    <source>
        <strain evidence="2 3">ATCC BAA-1030</strain>
    </source>
</reference>
<feature type="transmembrane region" description="Helical" evidence="1">
    <location>
        <begin position="56"/>
        <end position="80"/>
    </location>
</feature>
<sequence>MEKKRFINLVKYYFQFDKRKKRLYHEEMENYRTMTMEDLDYYFGKLKSRVAFHEEILNSLFPVLLLPIVPMSILAILVGIIKCVSIPVEEIFMFTFILWSIVFLWYEKYVIDLRIKVERVEKIVKERQILR</sequence>
<feature type="transmembrane region" description="Helical" evidence="1">
    <location>
        <begin position="86"/>
        <end position="106"/>
    </location>
</feature>
<evidence type="ECO:0000256" key="1">
    <source>
        <dbReference type="SAM" id="Phobius"/>
    </source>
</evidence>
<dbReference type="Proteomes" id="UP000190328">
    <property type="component" value="Unassembled WGS sequence"/>
</dbReference>
<dbReference type="EMBL" id="FUXI01000003">
    <property type="protein sequence ID" value="SJZ46775.1"/>
    <property type="molecule type" value="Genomic_DNA"/>
</dbReference>
<accession>A0A1T4KWG5</accession>
<organism evidence="2 3">
    <name type="scientific">Pilibacter termitis</name>
    <dbReference type="NCBI Taxonomy" id="263852"/>
    <lineage>
        <taxon>Bacteria</taxon>
        <taxon>Bacillati</taxon>
        <taxon>Bacillota</taxon>
        <taxon>Bacilli</taxon>
        <taxon>Lactobacillales</taxon>
        <taxon>Enterococcaceae</taxon>
        <taxon>Pilibacter</taxon>
    </lineage>
</organism>
<dbReference type="AlphaFoldDB" id="A0A1T4KWG5"/>
<evidence type="ECO:0000313" key="2">
    <source>
        <dbReference type="EMBL" id="SJZ46775.1"/>
    </source>
</evidence>
<keyword evidence="1" id="KW-1133">Transmembrane helix</keyword>
<keyword evidence="3" id="KW-1185">Reference proteome</keyword>
<protein>
    <submittedName>
        <fullName evidence="2">Uncharacterized protein</fullName>
    </submittedName>
</protein>